<accession>A0AAD5KSM0</accession>
<dbReference type="Proteomes" id="UP000820818">
    <property type="component" value="Linkage Group LG4"/>
</dbReference>
<gene>
    <name evidence="2" type="ORF">GHT06_013727</name>
</gene>
<proteinExistence type="predicted"/>
<reference evidence="2 3" key="1">
    <citation type="submission" date="2022-05" db="EMBL/GenBank/DDBJ databases">
        <title>A multi-omics perspective on studying reproductive biology in Daphnia sinensis.</title>
        <authorList>
            <person name="Jia J."/>
        </authorList>
    </citation>
    <scope>NUCLEOTIDE SEQUENCE [LARGE SCALE GENOMIC DNA]</scope>
    <source>
        <strain evidence="2 3">WSL</strain>
    </source>
</reference>
<protein>
    <submittedName>
        <fullName evidence="2">Uncharacterized protein</fullName>
    </submittedName>
</protein>
<evidence type="ECO:0000313" key="3">
    <source>
        <dbReference type="Proteomes" id="UP000820818"/>
    </source>
</evidence>
<evidence type="ECO:0000256" key="1">
    <source>
        <dbReference type="SAM" id="MobiDB-lite"/>
    </source>
</evidence>
<feature type="region of interest" description="Disordered" evidence="1">
    <location>
        <begin position="90"/>
        <end position="135"/>
    </location>
</feature>
<comment type="caution">
    <text evidence="2">The sequence shown here is derived from an EMBL/GenBank/DDBJ whole genome shotgun (WGS) entry which is preliminary data.</text>
</comment>
<sequence length="213" mass="22920">MEAESDSAQGGCAHYPRDADMMTTNYRHRRHYAVRRKLGRAKTARLAAPVSLASDAADGTANAMAGVEGGVATPSDDDVGGRVKCDLNDSAECDNDEDESIGESDECATCDEETSADDEDEESDIDDDDVSSSTACASRALRDECVVSQLLTDGRIVQRFNRPAVPVITVVDQPGPSTEDTFFDYAPETLSAPLLYPLDERDSIAPHYFAATR</sequence>
<evidence type="ECO:0000313" key="2">
    <source>
        <dbReference type="EMBL" id="KAI9559722.1"/>
    </source>
</evidence>
<feature type="compositionally biased region" description="Acidic residues" evidence="1">
    <location>
        <begin position="90"/>
        <end position="130"/>
    </location>
</feature>
<organism evidence="2 3">
    <name type="scientific">Daphnia sinensis</name>
    <dbReference type="NCBI Taxonomy" id="1820382"/>
    <lineage>
        <taxon>Eukaryota</taxon>
        <taxon>Metazoa</taxon>
        <taxon>Ecdysozoa</taxon>
        <taxon>Arthropoda</taxon>
        <taxon>Crustacea</taxon>
        <taxon>Branchiopoda</taxon>
        <taxon>Diplostraca</taxon>
        <taxon>Cladocera</taxon>
        <taxon>Anomopoda</taxon>
        <taxon>Daphniidae</taxon>
        <taxon>Daphnia</taxon>
        <taxon>Daphnia similis group</taxon>
    </lineage>
</organism>
<dbReference type="EMBL" id="WJBH02000004">
    <property type="protein sequence ID" value="KAI9559722.1"/>
    <property type="molecule type" value="Genomic_DNA"/>
</dbReference>
<dbReference type="AlphaFoldDB" id="A0AAD5KSM0"/>
<name>A0AAD5KSM0_9CRUS</name>
<keyword evidence="3" id="KW-1185">Reference proteome</keyword>